<evidence type="ECO:0000256" key="6">
    <source>
        <dbReference type="ARBA" id="ARBA00022989"/>
    </source>
</evidence>
<dbReference type="Pfam" id="PF02653">
    <property type="entry name" value="BPD_transp_2"/>
    <property type="match status" value="1"/>
</dbReference>
<feature type="transmembrane region" description="Helical" evidence="9">
    <location>
        <begin position="34"/>
        <end position="54"/>
    </location>
</feature>
<dbReference type="GO" id="GO:0006865">
    <property type="term" value="P:amino acid transport"/>
    <property type="evidence" value="ECO:0007669"/>
    <property type="project" value="UniProtKB-KW"/>
</dbReference>
<dbReference type="PANTHER" id="PTHR11795">
    <property type="entry name" value="BRANCHED-CHAIN AMINO ACID TRANSPORT SYSTEM PERMEASE PROTEIN LIVH"/>
    <property type="match status" value="1"/>
</dbReference>
<dbReference type="GO" id="GO:0005886">
    <property type="term" value="C:plasma membrane"/>
    <property type="evidence" value="ECO:0007669"/>
    <property type="project" value="UniProtKB-SubCell"/>
</dbReference>
<evidence type="ECO:0000256" key="7">
    <source>
        <dbReference type="ARBA" id="ARBA00023136"/>
    </source>
</evidence>
<keyword evidence="4 9" id="KW-0812">Transmembrane</keyword>
<sequence>MEKIIEILINGLSTGAIYALLALGFVLIFKSTGIINFAQGELAMVGAFVCYSFAMLMNLPYILAVLIALVIGALLGSVVDLLFFRRMVGEPMFSTIMVTVGLASIVTCISGIIWGHDVHSIQSPFTDKTVAMGNLVISQGTLYTIGLSIVLIILFILFFNRSLLGIAMKGTAEDPDTAGLMGVNVKKVHMLAWAIGTMVAVLAGIFLAEQSFVRLSMSHTGIKAMAAAILGGMESIGGAILGGVIIGVVEGLAANYLSGMELGDFHFGDIKDVAAFAIMIIVLMIRPHGIFGKEKVERV</sequence>
<evidence type="ECO:0000256" key="5">
    <source>
        <dbReference type="ARBA" id="ARBA00022970"/>
    </source>
</evidence>
<keyword evidence="5" id="KW-0029">Amino-acid transport</keyword>
<reference evidence="10 11" key="1">
    <citation type="submission" date="2020-08" db="EMBL/GenBank/DDBJ databases">
        <title>Bridging the membrane lipid divide: bacteria of the FCB group superphylum have the potential to synthesize archaeal ether lipids.</title>
        <authorList>
            <person name="Villanueva L."/>
            <person name="Von Meijenfeldt F.A.B."/>
            <person name="Westbye A.B."/>
            <person name="Yadav S."/>
            <person name="Hopmans E.C."/>
            <person name="Dutilh B.E."/>
            <person name="Sinninghe Damste J.S."/>
        </authorList>
    </citation>
    <scope>NUCLEOTIDE SEQUENCE [LARGE SCALE GENOMIC DNA]</scope>
    <source>
        <strain evidence="10">NIOZ-UU27</strain>
    </source>
</reference>
<evidence type="ECO:0000256" key="3">
    <source>
        <dbReference type="ARBA" id="ARBA00022475"/>
    </source>
</evidence>
<gene>
    <name evidence="10" type="ORF">H8E19_13585</name>
</gene>
<feature type="transmembrane region" description="Helical" evidence="9">
    <location>
        <begin position="190"/>
        <end position="208"/>
    </location>
</feature>
<proteinExistence type="inferred from homology"/>
<evidence type="ECO:0000256" key="8">
    <source>
        <dbReference type="ARBA" id="ARBA00037998"/>
    </source>
</evidence>
<protein>
    <submittedName>
        <fullName evidence="10">Branched-chain amino acid ABC transporter permease</fullName>
    </submittedName>
</protein>
<dbReference type="GO" id="GO:0022857">
    <property type="term" value="F:transmembrane transporter activity"/>
    <property type="evidence" value="ECO:0007669"/>
    <property type="project" value="InterPro"/>
</dbReference>
<dbReference type="Proteomes" id="UP000650524">
    <property type="component" value="Unassembled WGS sequence"/>
</dbReference>
<feature type="transmembrane region" description="Helical" evidence="9">
    <location>
        <begin position="7"/>
        <end position="28"/>
    </location>
</feature>
<feature type="transmembrane region" description="Helical" evidence="9">
    <location>
        <begin position="61"/>
        <end position="84"/>
    </location>
</feature>
<dbReference type="CDD" id="cd06582">
    <property type="entry name" value="TM_PBP1_LivH_like"/>
    <property type="match status" value="1"/>
</dbReference>
<comment type="similarity">
    <text evidence="8">Belongs to the binding-protein-dependent transport system permease family. LivHM subfamily.</text>
</comment>
<accession>A0A8J6T5B4</accession>
<keyword evidence="6 9" id="KW-1133">Transmembrane helix</keyword>
<evidence type="ECO:0000256" key="1">
    <source>
        <dbReference type="ARBA" id="ARBA00004651"/>
    </source>
</evidence>
<evidence type="ECO:0000313" key="10">
    <source>
        <dbReference type="EMBL" id="MBC8178432.1"/>
    </source>
</evidence>
<evidence type="ECO:0000256" key="4">
    <source>
        <dbReference type="ARBA" id="ARBA00022692"/>
    </source>
</evidence>
<feature type="transmembrane region" description="Helical" evidence="9">
    <location>
        <begin position="96"/>
        <end position="114"/>
    </location>
</feature>
<name>A0A8J6T5B4_9DELT</name>
<evidence type="ECO:0000256" key="9">
    <source>
        <dbReference type="SAM" id="Phobius"/>
    </source>
</evidence>
<comment type="caution">
    <text evidence="10">The sequence shown here is derived from an EMBL/GenBank/DDBJ whole genome shotgun (WGS) entry which is preliminary data.</text>
</comment>
<dbReference type="AlphaFoldDB" id="A0A8J6T5B4"/>
<keyword evidence="2" id="KW-0813">Transport</keyword>
<keyword evidence="3" id="KW-1003">Cell membrane</keyword>
<comment type="subcellular location">
    <subcellularLocation>
        <location evidence="1">Cell membrane</location>
        <topology evidence="1">Multi-pass membrane protein</topology>
    </subcellularLocation>
</comment>
<feature type="transmembrane region" description="Helical" evidence="9">
    <location>
        <begin position="135"/>
        <end position="159"/>
    </location>
</feature>
<dbReference type="PANTHER" id="PTHR11795:SF451">
    <property type="entry name" value="ABC TRANSPORTER PERMEASE PROTEIN"/>
    <property type="match status" value="1"/>
</dbReference>
<dbReference type="InterPro" id="IPR052157">
    <property type="entry name" value="BCAA_transport_permease"/>
</dbReference>
<evidence type="ECO:0000256" key="2">
    <source>
        <dbReference type="ARBA" id="ARBA00022448"/>
    </source>
</evidence>
<dbReference type="EMBL" id="JACNJD010000280">
    <property type="protein sequence ID" value="MBC8178432.1"/>
    <property type="molecule type" value="Genomic_DNA"/>
</dbReference>
<feature type="transmembrane region" description="Helical" evidence="9">
    <location>
        <begin position="273"/>
        <end position="291"/>
    </location>
</feature>
<dbReference type="InterPro" id="IPR001851">
    <property type="entry name" value="ABC_transp_permease"/>
</dbReference>
<organism evidence="10 11">
    <name type="scientific">Candidatus Desulfacyla euxinica</name>
    <dbReference type="NCBI Taxonomy" id="2841693"/>
    <lineage>
        <taxon>Bacteria</taxon>
        <taxon>Deltaproteobacteria</taxon>
        <taxon>Candidatus Desulfacyla</taxon>
    </lineage>
</organism>
<keyword evidence="7 9" id="KW-0472">Membrane</keyword>
<feature type="transmembrane region" description="Helical" evidence="9">
    <location>
        <begin position="229"/>
        <end position="253"/>
    </location>
</feature>
<evidence type="ECO:0000313" key="11">
    <source>
        <dbReference type="Proteomes" id="UP000650524"/>
    </source>
</evidence>